<accession>A0A0L1JU16</accession>
<sequence length="256" mass="28736">MDLHVVFQVVFGHAEDWSDPARLDTELAYLSEITLPSLAAQTHSNFRLLVLCDDAHDEETRNRIRHAIWARLDRRKAKVIFRGQGDAAKFLTKSTNGRWDDRPWRVQIALDHDSAVASDYVARIRATAKTRIRKMRAPDDYLFLAFGTHYSLNIGDGDAQLYEKPSRRGDSGLALLAPHGHGMSPQSFRGQPISNEHPIDLIGGSKPFVLALFCPRAIKIARPVETGQDDRALLDAAKRFGWLGRAIDALPAQRVH</sequence>
<name>A0A0L1JU16_9RHOB</name>
<reference evidence="1 2" key="1">
    <citation type="journal article" date="2015" name="Int. J. Syst. Evol. Microbiol.">
        <title>Aestuariivita atlantica sp. nov., isolated from deep sea sediment of the Atlantic Ocean.</title>
        <authorList>
            <person name="Li G."/>
            <person name="Lai Q."/>
            <person name="Du Y."/>
            <person name="Liu X."/>
            <person name="Sun F."/>
            <person name="Shao Z."/>
        </authorList>
    </citation>
    <scope>NUCLEOTIDE SEQUENCE [LARGE SCALE GENOMIC DNA]</scope>
    <source>
        <strain evidence="1 2">22II-S11-z3</strain>
    </source>
</reference>
<evidence type="ECO:0000313" key="1">
    <source>
        <dbReference type="EMBL" id="KNG95182.1"/>
    </source>
</evidence>
<keyword evidence="2" id="KW-1185">Reference proteome</keyword>
<protein>
    <submittedName>
        <fullName evidence="1">Uncharacterized protein</fullName>
    </submittedName>
</protein>
<dbReference type="EMBL" id="AQQZ01000001">
    <property type="protein sequence ID" value="KNG95182.1"/>
    <property type="molecule type" value="Genomic_DNA"/>
</dbReference>
<gene>
    <name evidence="1" type="ORF">ATO11_00600</name>
</gene>
<dbReference type="RefSeq" id="WP_050528897.1">
    <property type="nucleotide sequence ID" value="NZ_AQQZ01000001.1"/>
</dbReference>
<dbReference type="InterPro" id="IPR021466">
    <property type="entry name" value="Put_rhamnosyl_transferase"/>
</dbReference>
<dbReference type="AlphaFoldDB" id="A0A0L1JU16"/>
<evidence type="ECO:0000313" key="2">
    <source>
        <dbReference type="Proteomes" id="UP000036938"/>
    </source>
</evidence>
<comment type="caution">
    <text evidence="1">The sequence shown here is derived from an EMBL/GenBank/DDBJ whole genome shotgun (WGS) entry which is preliminary data.</text>
</comment>
<dbReference type="Proteomes" id="UP000036938">
    <property type="component" value="Unassembled WGS sequence"/>
</dbReference>
<dbReference type="OrthoDB" id="7874906at2"/>
<proteinExistence type="predicted"/>
<organism evidence="1 2">
    <name type="scientific">Pseudaestuariivita atlantica</name>
    <dbReference type="NCBI Taxonomy" id="1317121"/>
    <lineage>
        <taxon>Bacteria</taxon>
        <taxon>Pseudomonadati</taxon>
        <taxon>Pseudomonadota</taxon>
        <taxon>Alphaproteobacteria</taxon>
        <taxon>Rhodobacterales</taxon>
        <taxon>Paracoccaceae</taxon>
        <taxon>Pseudaestuariivita</taxon>
    </lineage>
</organism>
<dbReference type="Pfam" id="PF11316">
    <property type="entry name" value="Rhamno_transf"/>
    <property type="match status" value="1"/>
</dbReference>